<evidence type="ECO:0000313" key="2">
    <source>
        <dbReference type="Proteomes" id="UP000093000"/>
    </source>
</evidence>
<reference evidence="1 2" key="1">
    <citation type="submission" date="2016-03" db="EMBL/GenBank/DDBJ databases">
        <title>Choanephora cucurbitarum.</title>
        <authorList>
            <person name="Min B."/>
            <person name="Park H."/>
            <person name="Park J.-H."/>
            <person name="Shin H.-D."/>
            <person name="Choi I.-G."/>
        </authorList>
    </citation>
    <scope>NUCLEOTIDE SEQUENCE [LARGE SCALE GENOMIC DNA]</scope>
    <source>
        <strain evidence="1 2">KUS-F28377</strain>
    </source>
</reference>
<comment type="caution">
    <text evidence="1">The sequence shown here is derived from an EMBL/GenBank/DDBJ whole genome shotgun (WGS) entry which is preliminary data.</text>
</comment>
<dbReference type="InParanoid" id="A0A1C7MZ50"/>
<dbReference type="AlphaFoldDB" id="A0A1C7MZ50"/>
<dbReference type="EMBL" id="LUGH01000953">
    <property type="protein sequence ID" value="OBZ82103.1"/>
    <property type="molecule type" value="Genomic_DNA"/>
</dbReference>
<organism evidence="1 2">
    <name type="scientific">Choanephora cucurbitarum</name>
    <dbReference type="NCBI Taxonomy" id="101091"/>
    <lineage>
        <taxon>Eukaryota</taxon>
        <taxon>Fungi</taxon>
        <taxon>Fungi incertae sedis</taxon>
        <taxon>Mucoromycota</taxon>
        <taxon>Mucoromycotina</taxon>
        <taxon>Mucoromycetes</taxon>
        <taxon>Mucorales</taxon>
        <taxon>Mucorineae</taxon>
        <taxon>Choanephoraceae</taxon>
        <taxon>Choanephoroideae</taxon>
        <taxon>Choanephora</taxon>
    </lineage>
</organism>
<keyword evidence="2" id="KW-1185">Reference proteome</keyword>
<sequence>MLEDFLNTVVKDPSLRNSVNTIELHSLENVDPCEQNAFYDTMVALVQQTPFIESIKTDHPIGRLLQDILLNTLDAGHWDYLKNLKVKHLDNTLNFDYEIISLYSRIHGRIQVKNSSDKELVVGK</sequence>
<gene>
    <name evidence="1" type="ORF">A0J61_09847</name>
</gene>
<evidence type="ECO:0000313" key="1">
    <source>
        <dbReference type="EMBL" id="OBZ82103.1"/>
    </source>
</evidence>
<protein>
    <submittedName>
        <fullName evidence="1">Uncharacterized protein</fullName>
    </submittedName>
</protein>
<proteinExistence type="predicted"/>
<dbReference type="Proteomes" id="UP000093000">
    <property type="component" value="Unassembled WGS sequence"/>
</dbReference>
<accession>A0A1C7MZ50</accession>
<name>A0A1C7MZ50_9FUNG</name>